<evidence type="ECO:0000313" key="3">
    <source>
        <dbReference type="Proteomes" id="UP000784294"/>
    </source>
</evidence>
<feature type="chain" id="PRO_5018620096" evidence="1">
    <location>
        <begin position="32"/>
        <end position="108"/>
    </location>
</feature>
<dbReference type="AlphaFoldDB" id="A0A3S4ZXK3"/>
<sequence>MQEPCGSSLAGAGIRLLVAISYLLQIASTGGFEYGHCYSVPGSQVTGCPGGIRASRWAGLGLRQTHLPSELDYKQTSQWNGCSSPGANCTGALSLLRRALITMVTVVT</sequence>
<keyword evidence="1" id="KW-0732">Signal</keyword>
<gene>
    <name evidence="2" type="ORF">PXEA_LOCUS3051</name>
</gene>
<organism evidence="2 3">
    <name type="scientific">Protopolystoma xenopodis</name>
    <dbReference type="NCBI Taxonomy" id="117903"/>
    <lineage>
        <taxon>Eukaryota</taxon>
        <taxon>Metazoa</taxon>
        <taxon>Spiralia</taxon>
        <taxon>Lophotrochozoa</taxon>
        <taxon>Platyhelminthes</taxon>
        <taxon>Monogenea</taxon>
        <taxon>Polyopisthocotylea</taxon>
        <taxon>Polystomatidea</taxon>
        <taxon>Polystomatidae</taxon>
        <taxon>Protopolystoma</taxon>
    </lineage>
</organism>
<evidence type="ECO:0000256" key="1">
    <source>
        <dbReference type="SAM" id="SignalP"/>
    </source>
</evidence>
<protein>
    <submittedName>
        <fullName evidence="2">Uncharacterized protein</fullName>
    </submittedName>
</protein>
<proteinExistence type="predicted"/>
<accession>A0A3S4ZXK3</accession>
<feature type="non-terminal residue" evidence="2">
    <location>
        <position position="108"/>
    </location>
</feature>
<name>A0A3S4ZXK3_9PLAT</name>
<dbReference type="EMBL" id="CAAALY010006773">
    <property type="protein sequence ID" value="VEL09611.1"/>
    <property type="molecule type" value="Genomic_DNA"/>
</dbReference>
<comment type="caution">
    <text evidence="2">The sequence shown here is derived from an EMBL/GenBank/DDBJ whole genome shotgun (WGS) entry which is preliminary data.</text>
</comment>
<dbReference type="Proteomes" id="UP000784294">
    <property type="component" value="Unassembled WGS sequence"/>
</dbReference>
<feature type="signal peptide" evidence="1">
    <location>
        <begin position="1"/>
        <end position="31"/>
    </location>
</feature>
<evidence type="ECO:0000313" key="2">
    <source>
        <dbReference type="EMBL" id="VEL09611.1"/>
    </source>
</evidence>
<keyword evidence="3" id="KW-1185">Reference proteome</keyword>
<reference evidence="2" key="1">
    <citation type="submission" date="2018-11" db="EMBL/GenBank/DDBJ databases">
        <authorList>
            <consortium name="Pathogen Informatics"/>
        </authorList>
    </citation>
    <scope>NUCLEOTIDE SEQUENCE</scope>
</reference>